<dbReference type="InterPro" id="IPR002048">
    <property type="entry name" value="EF_hand_dom"/>
</dbReference>
<evidence type="ECO:0000313" key="4">
    <source>
        <dbReference type="EMBL" id="CAG9318928.1"/>
    </source>
</evidence>
<reference evidence="4" key="1">
    <citation type="submission" date="2021-09" db="EMBL/GenBank/DDBJ databases">
        <authorList>
            <consortium name="AG Swart"/>
            <person name="Singh M."/>
            <person name="Singh A."/>
            <person name="Seah K."/>
            <person name="Emmerich C."/>
        </authorList>
    </citation>
    <scope>NUCLEOTIDE SEQUENCE</scope>
    <source>
        <strain evidence="4">ATCC30299</strain>
    </source>
</reference>
<evidence type="ECO:0000256" key="2">
    <source>
        <dbReference type="SAM" id="MobiDB-lite"/>
    </source>
</evidence>
<feature type="compositionally biased region" description="Polar residues" evidence="2">
    <location>
        <begin position="1049"/>
        <end position="1058"/>
    </location>
</feature>
<feature type="compositionally biased region" description="Basic and acidic residues" evidence="2">
    <location>
        <begin position="351"/>
        <end position="374"/>
    </location>
</feature>
<feature type="region of interest" description="Disordered" evidence="2">
    <location>
        <begin position="339"/>
        <end position="395"/>
    </location>
</feature>
<organism evidence="4 5">
    <name type="scientific">Blepharisma stoltei</name>
    <dbReference type="NCBI Taxonomy" id="1481888"/>
    <lineage>
        <taxon>Eukaryota</taxon>
        <taxon>Sar</taxon>
        <taxon>Alveolata</taxon>
        <taxon>Ciliophora</taxon>
        <taxon>Postciliodesmatophora</taxon>
        <taxon>Heterotrichea</taxon>
        <taxon>Heterotrichida</taxon>
        <taxon>Blepharismidae</taxon>
        <taxon>Blepharisma</taxon>
    </lineage>
</organism>
<sequence>MDNLKTSDDLTDSSVNKPRPVPALNLTNLQSDSTIENTKSHIVNMFLAGDLLSRFLPDDEHVIEGIRLKLNKLSTFSSDKLISFSEDLDEVILSFSAKMNQIPPDEILSKAARLKNSLLSKEEQKSGRSNTPRMVEEISVKQFGTKQEVSIHTESLGQMIEEEQAKALPVLFTLTRYFGNNEDQFVAWNLNEESIKVNKYPLHKRVEPYSDLRYKQTAQELKLLTNFDNSIWLLRKSYGDLCNLAGKDELENPEKEESIEKIFREMRRKTEILTKQNCPNISILNDENRERSCEEKFTQFPELNIDFSSKSEIEFESPIQDQENRPEIPLEEEKSKIFESDIKAKPPRAPSHPEKDSSPIKENNENKELKDKSSESSISDLDSPFSESQDFSEKELKLSILESGDESDSKRKIKTNIMKVTLKRVKSLRLPLSGKKIDEKSKLSMIPDILQANNQKPVPSSEKGSGISEEVKQTVKKKSTLPPKPKIRSAPGTPQRKRVPKWNNPQAEKILANLFKNIDLNLNSAKDKAFQLWKFSRPQKSTIPFAIVDDYSPTKSISTPINAGMMRFSIQLSSKDFNLISEECKAQARQSILEEKMKMLKNNLIMDQYSKVETKTAKLMNYSNIFTFLEEMMDSKYKTDLRDLKDKRKPRSMTEFLMEFLNRRFGIENLAMKTLSQILPTLKNLVDENHPYACFFARLLQIFHPDPVPYNLSLYLVRARMEFHPLIEKADKLKETIGFNLSKEAQQKNTTHGRAQFDYAGTGGEAMVIDVIKHAYLLFEEDPESGTLFFEKICPERVNFNDFIAFLISNKMRKKGKRPEELFHKLDKERTNSISAQIFIDGAKNDLELWISNENIQNFFQQLDSSGNGEVDLNEFTAVINIDKYTKCTTHLDYIVTKEKFLNALIDVYEFRQIRDGAFLRQTLMQNSLVLMDFETFAETIKLIDNEVSQRKIEDLHSEALSVSVEPHIGVDSDAFVKIALRHGIGNYGLGSFAIRELLDALRERQFVVDIALDKGEPVTVRKADGSDVKRSLVRSRSVSNISKEKDQTPTSKGSSNIPRFMRKNSNKNTLV</sequence>
<dbReference type="PROSITE" id="PS00018">
    <property type="entry name" value="EF_HAND_1"/>
    <property type="match status" value="1"/>
</dbReference>
<dbReference type="InterPro" id="IPR018247">
    <property type="entry name" value="EF_Hand_1_Ca_BS"/>
</dbReference>
<protein>
    <recommendedName>
        <fullName evidence="3">EF-hand domain-containing protein</fullName>
    </recommendedName>
</protein>
<feature type="domain" description="EF-hand" evidence="3">
    <location>
        <begin position="851"/>
        <end position="886"/>
    </location>
</feature>
<evidence type="ECO:0000313" key="5">
    <source>
        <dbReference type="Proteomes" id="UP001162131"/>
    </source>
</evidence>
<keyword evidence="5" id="KW-1185">Reference proteome</keyword>
<dbReference type="EMBL" id="CAJZBQ010000021">
    <property type="protein sequence ID" value="CAG9318928.1"/>
    <property type="molecule type" value="Genomic_DNA"/>
</dbReference>
<keyword evidence="1" id="KW-0106">Calcium</keyword>
<dbReference type="InterPro" id="IPR011992">
    <property type="entry name" value="EF-hand-dom_pair"/>
</dbReference>
<name>A0AAU9JB42_9CILI</name>
<evidence type="ECO:0000259" key="3">
    <source>
        <dbReference type="PROSITE" id="PS50222"/>
    </source>
</evidence>
<gene>
    <name evidence="4" type="ORF">BSTOLATCC_MIC22286</name>
</gene>
<feature type="region of interest" description="Disordered" evidence="2">
    <location>
        <begin position="1"/>
        <end position="25"/>
    </location>
</feature>
<dbReference type="PROSITE" id="PS50222">
    <property type="entry name" value="EF_HAND_2"/>
    <property type="match status" value="1"/>
</dbReference>
<evidence type="ECO:0000256" key="1">
    <source>
        <dbReference type="ARBA" id="ARBA00022837"/>
    </source>
</evidence>
<feature type="region of interest" description="Disordered" evidence="2">
    <location>
        <begin position="449"/>
        <end position="500"/>
    </location>
</feature>
<accession>A0AAU9JB42</accession>
<dbReference type="Gene3D" id="1.10.238.10">
    <property type="entry name" value="EF-hand"/>
    <property type="match status" value="1"/>
</dbReference>
<feature type="compositionally biased region" description="Basic and acidic residues" evidence="2">
    <location>
        <begin position="322"/>
        <end position="333"/>
    </location>
</feature>
<comment type="caution">
    <text evidence="4">The sequence shown here is derived from an EMBL/GenBank/DDBJ whole genome shotgun (WGS) entry which is preliminary data.</text>
</comment>
<dbReference type="Proteomes" id="UP001162131">
    <property type="component" value="Unassembled WGS sequence"/>
</dbReference>
<feature type="region of interest" description="Disordered" evidence="2">
    <location>
        <begin position="314"/>
        <end position="333"/>
    </location>
</feature>
<proteinExistence type="predicted"/>
<dbReference type="GO" id="GO:0005509">
    <property type="term" value="F:calcium ion binding"/>
    <property type="evidence" value="ECO:0007669"/>
    <property type="project" value="InterPro"/>
</dbReference>
<feature type="region of interest" description="Disordered" evidence="2">
    <location>
        <begin position="1037"/>
        <end position="1072"/>
    </location>
</feature>
<dbReference type="SUPFAM" id="SSF47473">
    <property type="entry name" value="EF-hand"/>
    <property type="match status" value="1"/>
</dbReference>
<dbReference type="AlphaFoldDB" id="A0AAU9JB42"/>